<dbReference type="RefSeq" id="WP_051904919.1">
    <property type="nucleotide sequence ID" value="NZ_CP009211.1"/>
</dbReference>
<keyword evidence="2" id="KW-0547">Nucleotide-binding</keyword>
<dbReference type="SMART" id="SM00382">
    <property type="entry name" value="AAA"/>
    <property type="match status" value="2"/>
</dbReference>
<dbReference type="GO" id="GO:0016887">
    <property type="term" value="F:ATP hydrolysis activity"/>
    <property type="evidence" value="ECO:0007669"/>
    <property type="project" value="InterPro"/>
</dbReference>
<keyword evidence="4" id="KW-0175">Coiled coil</keyword>
<dbReference type="FunFam" id="3.40.50.300:FF:000216">
    <property type="entry name" value="Type VII secretion ATPase EccA"/>
    <property type="match status" value="2"/>
</dbReference>
<evidence type="ECO:0000313" key="7">
    <source>
        <dbReference type="Proteomes" id="UP000215374"/>
    </source>
</evidence>
<gene>
    <name evidence="6" type="primary">cbbX</name>
    <name evidence="6" type="ORF">SAMEA4535761_01915</name>
</gene>
<dbReference type="PANTHER" id="PTHR43392">
    <property type="entry name" value="AAA-TYPE ATPASE FAMILY PROTEIN / ANKYRIN REPEAT FAMILY PROTEIN"/>
    <property type="match status" value="1"/>
</dbReference>
<feature type="domain" description="AAA+ ATPase" evidence="5">
    <location>
        <begin position="868"/>
        <end position="1007"/>
    </location>
</feature>
<dbReference type="Pfam" id="PF00004">
    <property type="entry name" value="AAA"/>
    <property type="match status" value="2"/>
</dbReference>
<feature type="coiled-coil region" evidence="4">
    <location>
        <begin position="822"/>
        <end position="861"/>
    </location>
</feature>
<dbReference type="InterPro" id="IPR011050">
    <property type="entry name" value="Pectin_lyase_fold/virulence"/>
</dbReference>
<feature type="domain" description="AAA+ ATPase" evidence="5">
    <location>
        <begin position="591"/>
        <end position="729"/>
    </location>
</feature>
<dbReference type="InterPro" id="IPR000641">
    <property type="entry name" value="CbxX/CfxQ"/>
</dbReference>
<dbReference type="OrthoDB" id="9806903at2"/>
<dbReference type="CDD" id="cd00009">
    <property type="entry name" value="AAA"/>
    <property type="match status" value="2"/>
</dbReference>
<dbReference type="AlphaFoldDB" id="A0A240A8L8"/>
<dbReference type="Gene3D" id="3.40.50.300">
    <property type="entry name" value="P-loop containing nucleotide triphosphate hydrolases"/>
    <property type="match status" value="2"/>
</dbReference>
<dbReference type="PRINTS" id="PR00819">
    <property type="entry name" value="CBXCFQXSUPER"/>
</dbReference>
<dbReference type="InterPro" id="IPR050773">
    <property type="entry name" value="CbxX/CfxQ_RuBisCO_ESX"/>
</dbReference>
<evidence type="ECO:0000256" key="3">
    <source>
        <dbReference type="ARBA" id="ARBA00022840"/>
    </source>
</evidence>
<dbReference type="InterPro" id="IPR003593">
    <property type="entry name" value="AAA+_ATPase"/>
</dbReference>
<evidence type="ECO:0000256" key="2">
    <source>
        <dbReference type="ARBA" id="ARBA00022741"/>
    </source>
</evidence>
<dbReference type="Gene3D" id="1.10.8.60">
    <property type="match status" value="2"/>
</dbReference>
<evidence type="ECO:0000259" key="5">
    <source>
        <dbReference type="SMART" id="SM00382"/>
    </source>
</evidence>
<dbReference type="PANTHER" id="PTHR43392:SF2">
    <property type="entry name" value="AAA-TYPE ATPASE FAMILY PROTEIN _ ANKYRIN REPEAT FAMILY PROTEIN"/>
    <property type="match status" value="1"/>
</dbReference>
<accession>A0A240A8L8</accession>
<sequence>MRATPNDDLAQMLASVPPGEALLLAPGDYRVETLLVESRTLQAENSEVRIYGRIVLARGASLVGVAVFGPRGGNAIICNDGHALVRNCHVEVPDETEFPSIGVKGAQLKVWDSVVRGGKDKKAVLGIEHARCVIERSTLDRLDLESGSEGNVQATVVGTLFVSTGARMHLLNDVTIETPTLTRLALVVDGATLDSSGVLVKTGKPEILVRNANLRLSQVVSDNVATVVVKAEGEAHCDVDPRSCVVHREGEITSEVRWRTADSEDFERVVAPMLTSGATVILEEGNYSIESVPKHVRDLTLRGAKRDATVLAISGSLNADNGGRLIVEDMTLLQADGHNACNVFEGSEAYLLRTRVVSAQRFGKIPALFVRSGRLYLDQTIVESPAGVSDPTVAVFGGEVSTSTSFLGWAQFVDGTVVDVDASSAYAVHAEASRVSGSLAIHPSLTNQRQLVIQRGSRCEFSQLTLLTSYAEFFVDHASLTVGESWLVQTASAAVYVDQGEVQFPAASFFEQVDGQWQCVREPVDAALSPGAVGVEKAAAPAPSQSAPGDPMSQIHELIGLDSVKRQINAFMNRVKFNQRRAELGLAPEPLVMHSMFLGNPGTGKTTVARLLGQALYSAGAVRTDTFVEVGRADLVSEYIGKTAQKTNEVLEQARGGVLFIDEAYDLHSESGQDFGKEAVTAILTFMENHRDDIVIIFAGYPDLMQDFLAMNPGLKSRIPNRFDFEDYSADELAAIGAASLSKKGYTFDETALQAAIRRQYRRSGDGSNGRWVRNFEDALIGAISTRLALTHAGDLSQVTNEEITSVTAADIRTVTGGAASAERVESLLDELENLIGLEEVKQWAADLVQVAEANQRLEAQGLQASTPTYHMVFSGNPGTGKTTVARIVAEIFHALGILESPTVKEVTRADLVGSVIGATEKQTTRALDEAMGGVLFIDEAYQLTSAGSANDFGLQAVETLLPRLENDRGKFIAILAGYTNEMEAFMDANPGLRSRIPNAIEFPDYTPQEVARIVAESLRARGWSVDAALLEATVVTVYEALPSAERSNGRWARNFADRLEHRHKLWIAQTDPSGEALRTITEETVRIVGEEHALSVD</sequence>
<proteinExistence type="inferred from homology"/>
<dbReference type="InterPro" id="IPR003959">
    <property type="entry name" value="ATPase_AAA_core"/>
</dbReference>
<reference evidence="6 7" key="1">
    <citation type="submission" date="2017-06" db="EMBL/GenBank/DDBJ databases">
        <authorList>
            <consortium name="Pathogen Informatics"/>
        </authorList>
    </citation>
    <scope>NUCLEOTIDE SEQUENCE [LARGE SCALE GENOMIC DNA]</scope>
    <source>
        <strain evidence="6 7">NCTC13015</strain>
    </source>
</reference>
<keyword evidence="3" id="KW-0067">ATP-binding</keyword>
<dbReference type="SUPFAM" id="SSF51126">
    <property type="entry name" value="Pectin lyase-like"/>
    <property type="match status" value="1"/>
</dbReference>
<dbReference type="SUPFAM" id="SSF52540">
    <property type="entry name" value="P-loop containing nucleoside triphosphate hydrolases"/>
    <property type="match status" value="2"/>
</dbReference>
<organism evidence="6 7">
    <name type="scientific">Corynebacterium imitans</name>
    <dbReference type="NCBI Taxonomy" id="156978"/>
    <lineage>
        <taxon>Bacteria</taxon>
        <taxon>Bacillati</taxon>
        <taxon>Actinomycetota</taxon>
        <taxon>Actinomycetes</taxon>
        <taxon>Mycobacteriales</taxon>
        <taxon>Corynebacteriaceae</taxon>
        <taxon>Corynebacterium</taxon>
    </lineage>
</organism>
<dbReference type="GO" id="GO:0005524">
    <property type="term" value="F:ATP binding"/>
    <property type="evidence" value="ECO:0007669"/>
    <property type="project" value="UniProtKB-KW"/>
</dbReference>
<evidence type="ECO:0000256" key="1">
    <source>
        <dbReference type="ARBA" id="ARBA00010378"/>
    </source>
</evidence>
<dbReference type="InterPro" id="IPR027417">
    <property type="entry name" value="P-loop_NTPase"/>
</dbReference>
<evidence type="ECO:0000256" key="4">
    <source>
        <dbReference type="SAM" id="Coils"/>
    </source>
</evidence>
<evidence type="ECO:0000313" key="6">
    <source>
        <dbReference type="EMBL" id="SNV79540.1"/>
    </source>
</evidence>
<dbReference type="Proteomes" id="UP000215374">
    <property type="component" value="Chromosome 1"/>
</dbReference>
<protein>
    <submittedName>
        <fullName evidence="6">Recombination factor protein RarA</fullName>
    </submittedName>
</protein>
<name>A0A240A8L8_9CORY</name>
<comment type="similarity">
    <text evidence="1">Belongs to the CbxX/CfxQ family.</text>
</comment>
<dbReference type="EMBL" id="LT906467">
    <property type="protein sequence ID" value="SNV79540.1"/>
    <property type="molecule type" value="Genomic_DNA"/>
</dbReference>